<sequence length="160" mass="18074">MYPLAQAESPCRRCPIGLGLEAAWMVGLWTSTEDGTSTSTNRAPLLYGIFSEVVLDPQSSLPHNPSLQPSCRPFERYTYDLSGIAMLRRSYSRPDLAHSRPGIVERTGGSYDLGGTWRPANYGPYTLRFNNHAYDRSLHACYYNLEDGRFRWIHPTSVLL</sequence>
<dbReference type="Proteomes" id="UP000325313">
    <property type="component" value="Unassembled WGS sequence"/>
</dbReference>
<organism evidence="1 2">
    <name type="scientific">Puccinia graminis f. sp. tritici</name>
    <dbReference type="NCBI Taxonomy" id="56615"/>
    <lineage>
        <taxon>Eukaryota</taxon>
        <taxon>Fungi</taxon>
        <taxon>Dikarya</taxon>
        <taxon>Basidiomycota</taxon>
        <taxon>Pucciniomycotina</taxon>
        <taxon>Pucciniomycetes</taxon>
        <taxon>Pucciniales</taxon>
        <taxon>Pucciniaceae</taxon>
        <taxon>Puccinia</taxon>
    </lineage>
</organism>
<evidence type="ECO:0000313" key="1">
    <source>
        <dbReference type="EMBL" id="KAA1124445.1"/>
    </source>
</evidence>
<dbReference type="EMBL" id="VDEP01000204">
    <property type="protein sequence ID" value="KAA1124445.1"/>
    <property type="molecule type" value="Genomic_DNA"/>
</dbReference>
<dbReference type="AlphaFoldDB" id="A0A5B0RHQ7"/>
<evidence type="ECO:0000313" key="2">
    <source>
        <dbReference type="Proteomes" id="UP000325313"/>
    </source>
</evidence>
<protein>
    <submittedName>
        <fullName evidence="1">Uncharacterized protein</fullName>
    </submittedName>
</protein>
<name>A0A5B0RHQ7_PUCGR</name>
<proteinExistence type="predicted"/>
<comment type="caution">
    <text evidence="1">The sequence shown here is derived from an EMBL/GenBank/DDBJ whole genome shotgun (WGS) entry which is preliminary data.</text>
</comment>
<reference evidence="1 2" key="1">
    <citation type="submission" date="2019-05" db="EMBL/GenBank/DDBJ databases">
        <title>Emergence of the Ug99 lineage of the wheat stem rust pathogen through somatic hybridization.</title>
        <authorList>
            <person name="Li F."/>
            <person name="Upadhyaya N.M."/>
            <person name="Sperschneider J."/>
            <person name="Matny O."/>
            <person name="Nguyen-Phuc H."/>
            <person name="Mago R."/>
            <person name="Raley C."/>
            <person name="Miller M.E."/>
            <person name="Silverstein K.A.T."/>
            <person name="Henningsen E."/>
            <person name="Hirsch C.D."/>
            <person name="Visser B."/>
            <person name="Pretorius Z.A."/>
            <person name="Steffenson B.J."/>
            <person name="Schwessinger B."/>
            <person name="Dodds P.N."/>
            <person name="Figueroa M."/>
        </authorList>
    </citation>
    <scope>NUCLEOTIDE SEQUENCE [LARGE SCALE GENOMIC DNA]</scope>
    <source>
        <strain evidence="1 2">Ug99</strain>
    </source>
</reference>
<gene>
    <name evidence="1" type="ORF">PGTUg99_032807</name>
</gene>
<accession>A0A5B0RHQ7</accession>